<proteinExistence type="predicted"/>
<protein>
    <recommendedName>
        <fullName evidence="3">Carboxypeptidase-like protein</fullName>
    </recommendedName>
</protein>
<dbReference type="InterPro" id="IPR008969">
    <property type="entry name" value="CarboxyPept-like_regulatory"/>
</dbReference>
<evidence type="ECO:0000313" key="2">
    <source>
        <dbReference type="Proteomes" id="UP001224325"/>
    </source>
</evidence>
<accession>A0AAU7EBI4</accession>
<gene>
    <name evidence="1" type="ORF">QLS71_011470</name>
</gene>
<dbReference type="KEGG" id="mlil:QLS71_011470"/>
<sequence>MYKLIVISVLILIPNFVISQQIIGKIYDNESSVKGAKILNTNKNIFTYTNEYGDFSIDASINDTLKFTSLFHKEKDVLLNEKSFENKIVIELIKIVNDLDEVLLMDKTQKTFSAESYTADIGLQIKNDIKNNPHLYSPPPSGNLDFIKIASLIGKLFKNNNKSKTISIVPITHKALDSLFAKQEFLNDNLLKNDLKIPKAYIPLFFDYCENKNIDNKLLLKENNFLLLDKLFTCSEEFLIVISEFEKEKTKH</sequence>
<dbReference type="SUPFAM" id="SSF49464">
    <property type="entry name" value="Carboxypeptidase regulatory domain-like"/>
    <property type="match status" value="1"/>
</dbReference>
<evidence type="ECO:0008006" key="3">
    <source>
        <dbReference type="Google" id="ProtNLM"/>
    </source>
</evidence>
<organism evidence="1 2">
    <name type="scientific">Mariniflexile litorale</name>
    <dbReference type="NCBI Taxonomy" id="3045158"/>
    <lineage>
        <taxon>Bacteria</taxon>
        <taxon>Pseudomonadati</taxon>
        <taxon>Bacteroidota</taxon>
        <taxon>Flavobacteriia</taxon>
        <taxon>Flavobacteriales</taxon>
        <taxon>Flavobacteriaceae</taxon>
        <taxon>Mariniflexile</taxon>
    </lineage>
</organism>
<dbReference type="EMBL" id="CP155618">
    <property type="protein sequence ID" value="XBL12949.1"/>
    <property type="molecule type" value="Genomic_DNA"/>
</dbReference>
<dbReference type="RefSeq" id="WP_308993398.1">
    <property type="nucleotide sequence ID" value="NZ_CP155618.1"/>
</dbReference>
<name>A0AAU7EBI4_9FLAO</name>
<evidence type="ECO:0000313" key="1">
    <source>
        <dbReference type="EMBL" id="XBL12949.1"/>
    </source>
</evidence>
<dbReference type="Proteomes" id="UP001224325">
    <property type="component" value="Chromosome"/>
</dbReference>
<dbReference type="AlphaFoldDB" id="A0AAU7EBI4"/>
<keyword evidence="2" id="KW-1185">Reference proteome</keyword>
<reference evidence="1" key="1">
    <citation type="submission" date="2024-04" db="EMBL/GenBank/DDBJ databases">
        <title>Mariniflexile litorale, isolated from the shallow sediments of the Sea of Japan.</title>
        <authorList>
            <person name="Romanenko L."/>
            <person name="Isaeva M."/>
        </authorList>
    </citation>
    <scope>NUCLEOTIDE SEQUENCE [LARGE SCALE GENOMIC DNA]</scope>
    <source>
        <strain evidence="1">KMM 9835</strain>
    </source>
</reference>